<keyword evidence="4 8" id="KW-0378">Hydrolase</keyword>
<comment type="function">
    <text evidence="8">Endoribonuclease that initiates mRNA decay.</text>
</comment>
<dbReference type="Pfam" id="PF01966">
    <property type="entry name" value="HD"/>
    <property type="match status" value="1"/>
</dbReference>
<accession>A0A0R2L796</accession>
<dbReference type="InterPro" id="IPR051094">
    <property type="entry name" value="Diverse_Catalytic_Enzymes"/>
</dbReference>
<evidence type="ECO:0000313" key="12">
    <source>
        <dbReference type="EMBL" id="KRN94452.1"/>
    </source>
</evidence>
<keyword evidence="6 8" id="KW-1133">Transmembrane helix</keyword>
<evidence type="ECO:0000313" key="13">
    <source>
        <dbReference type="Proteomes" id="UP000051859"/>
    </source>
</evidence>
<evidence type="ECO:0000256" key="5">
    <source>
        <dbReference type="ARBA" id="ARBA00022884"/>
    </source>
</evidence>
<name>A0A0R2L796_9LACO</name>
<proteinExistence type="inferred from homology"/>
<comment type="similarity">
    <text evidence="8">Belongs to the RNase Y family.</text>
</comment>
<dbReference type="InterPro" id="IPR036612">
    <property type="entry name" value="KH_dom_type_1_sf"/>
</dbReference>
<dbReference type="HAMAP" id="MF_00335">
    <property type="entry name" value="RNase_Y"/>
    <property type="match status" value="1"/>
</dbReference>
<evidence type="ECO:0000256" key="8">
    <source>
        <dbReference type="HAMAP-Rule" id="MF_00335"/>
    </source>
</evidence>
<dbReference type="STRING" id="331679.IV81_GL001376"/>
<keyword evidence="3 8" id="KW-0255">Endonuclease</keyword>
<dbReference type="GO" id="GO:0006402">
    <property type="term" value="P:mRNA catabolic process"/>
    <property type="evidence" value="ECO:0007669"/>
    <property type="project" value="UniProtKB-UniRule"/>
</dbReference>
<dbReference type="InterPro" id="IPR006675">
    <property type="entry name" value="HDIG_dom"/>
</dbReference>
<dbReference type="PANTHER" id="PTHR35795:SF1">
    <property type="entry name" value="BIS(5'-NUCLEOSYL)-TETRAPHOSPHATASE, SYMMETRICAL"/>
    <property type="match status" value="1"/>
</dbReference>
<evidence type="ECO:0000256" key="3">
    <source>
        <dbReference type="ARBA" id="ARBA00022759"/>
    </source>
</evidence>
<dbReference type="InterPro" id="IPR006674">
    <property type="entry name" value="HD_domain"/>
</dbReference>
<comment type="subcellular location">
    <subcellularLocation>
        <location evidence="8">Cell membrane</location>
        <topology evidence="8">Single-pass membrane protein</topology>
    </subcellularLocation>
</comment>
<dbReference type="Pfam" id="PF00013">
    <property type="entry name" value="KH_1"/>
    <property type="match status" value="1"/>
</dbReference>
<dbReference type="PANTHER" id="PTHR35795">
    <property type="entry name" value="SLR1885 PROTEIN"/>
    <property type="match status" value="1"/>
</dbReference>
<dbReference type="GO" id="GO:0004521">
    <property type="term" value="F:RNA endonuclease activity"/>
    <property type="evidence" value="ECO:0007669"/>
    <property type="project" value="UniProtKB-UniRule"/>
</dbReference>
<dbReference type="GO" id="GO:0016787">
    <property type="term" value="F:hydrolase activity"/>
    <property type="evidence" value="ECO:0007669"/>
    <property type="project" value="UniProtKB-KW"/>
</dbReference>
<dbReference type="SUPFAM" id="SSF109604">
    <property type="entry name" value="HD-domain/PDEase-like"/>
    <property type="match status" value="1"/>
</dbReference>
<dbReference type="PROSITE" id="PS50084">
    <property type="entry name" value="KH_TYPE_1"/>
    <property type="match status" value="1"/>
</dbReference>
<evidence type="ECO:0000256" key="9">
    <source>
        <dbReference type="NCBIfam" id="TIGR03319"/>
    </source>
</evidence>
<dbReference type="Proteomes" id="UP000051859">
    <property type="component" value="Unassembled WGS sequence"/>
</dbReference>
<evidence type="ECO:0000256" key="4">
    <source>
        <dbReference type="ARBA" id="ARBA00022801"/>
    </source>
</evidence>
<dbReference type="PATRIC" id="fig|331679.3.peg.1409"/>
<keyword evidence="2 8" id="KW-0540">Nuclease</keyword>
<keyword evidence="8" id="KW-1003">Cell membrane</keyword>
<organism evidence="12 13">
    <name type="scientific">Pediococcus stilesii</name>
    <dbReference type="NCBI Taxonomy" id="331679"/>
    <lineage>
        <taxon>Bacteria</taxon>
        <taxon>Bacillati</taxon>
        <taxon>Bacillota</taxon>
        <taxon>Bacilli</taxon>
        <taxon>Lactobacillales</taxon>
        <taxon>Lactobacillaceae</taxon>
        <taxon>Pediococcus</taxon>
    </lineage>
</organism>
<evidence type="ECO:0000256" key="1">
    <source>
        <dbReference type="ARBA" id="ARBA00022692"/>
    </source>
</evidence>
<sequence>MVDYDIIKSDCLKKKGGVLMASILILLLLLVSVGTGYWYRSKKHVEALMQARSAARQILSQEQIKTQQAVNKYTKKSREETKQYKDAIDQELDDDLHDNQRKEVWIEQRVGMLNQKKTNLTNRADSLSQKRQKLKERREETRQTLNDANQLISKRWQVLQKVSNLEESQAKKEILDATRRDMDQSRDEFINNAQTELESSSERESEDLIALAMEHSAIKSIQYENHRSFIADSQEYLGKIIGNSGQNVRALEALTGVDVIIDDQNKEVIINGYDPVHRTIAMETMELIKAEKRVVPDTVEKLVNKANKVVDQRIRRYGEDAVRELKLKNVAPDLIKIIGRMHYRTSYGQNILEHSIETAKLAGIFAVELGEDPVMARRAGLLHDIGKSIDRDIEATHVELGVELTTQFHESPVVINTIASHHGDVESKYVIADLVEAADAISGARQGARSESAADYLQRIKSLEGIANNHPEVQESYAIQAGRELRVIVQPKDTNDKSIHVLATDVKSQIEEDVTYPGQVKVTVVRKLEIVEYAEKKQA</sequence>
<dbReference type="EMBL" id="JQBX01000005">
    <property type="protein sequence ID" value="KRN94452.1"/>
    <property type="molecule type" value="Genomic_DNA"/>
</dbReference>
<dbReference type="GO" id="GO:0005886">
    <property type="term" value="C:plasma membrane"/>
    <property type="evidence" value="ECO:0007669"/>
    <property type="project" value="UniProtKB-SubCell"/>
</dbReference>
<protein>
    <recommendedName>
        <fullName evidence="8 9">Ribonuclease Y</fullName>
        <shortName evidence="8">RNase Y</shortName>
        <ecNumber evidence="8 9">3.1.-.-</ecNumber>
    </recommendedName>
</protein>
<evidence type="ECO:0000256" key="6">
    <source>
        <dbReference type="ARBA" id="ARBA00022989"/>
    </source>
</evidence>
<feature type="transmembrane region" description="Helical" evidence="8">
    <location>
        <begin position="18"/>
        <end position="39"/>
    </location>
</feature>
<evidence type="ECO:0000256" key="10">
    <source>
        <dbReference type="SAM" id="MobiDB-lite"/>
    </source>
</evidence>
<evidence type="ECO:0000259" key="11">
    <source>
        <dbReference type="PROSITE" id="PS51831"/>
    </source>
</evidence>
<dbReference type="InterPro" id="IPR017705">
    <property type="entry name" value="Ribonuclease_Y"/>
</dbReference>
<gene>
    <name evidence="8" type="primary">rny</name>
    <name evidence="12" type="ORF">IV81_GL001376</name>
</gene>
<comment type="caution">
    <text evidence="12">The sequence shown here is derived from an EMBL/GenBank/DDBJ whole genome shotgun (WGS) entry which is preliminary data.</text>
</comment>
<keyword evidence="7 8" id="KW-0472">Membrane</keyword>
<feature type="compositionally biased region" description="Polar residues" evidence="10">
    <location>
        <begin position="117"/>
        <end position="129"/>
    </location>
</feature>
<dbReference type="Pfam" id="PF12072">
    <property type="entry name" value="RNase_Y_N"/>
    <property type="match status" value="1"/>
</dbReference>
<dbReference type="EC" id="3.1.-.-" evidence="8 9"/>
<keyword evidence="5 8" id="KW-0694">RNA-binding</keyword>
<dbReference type="NCBIfam" id="TIGR03319">
    <property type="entry name" value="RNase_Y"/>
    <property type="match status" value="1"/>
</dbReference>
<dbReference type="PROSITE" id="PS51831">
    <property type="entry name" value="HD"/>
    <property type="match status" value="1"/>
</dbReference>
<dbReference type="SMART" id="SM00471">
    <property type="entry name" value="HDc"/>
    <property type="match status" value="1"/>
</dbReference>
<feature type="domain" description="HD" evidence="11">
    <location>
        <begin position="351"/>
        <end position="444"/>
    </location>
</feature>
<evidence type="ECO:0000256" key="2">
    <source>
        <dbReference type="ARBA" id="ARBA00022722"/>
    </source>
</evidence>
<dbReference type="InterPro" id="IPR022711">
    <property type="entry name" value="RNase_Y_N"/>
</dbReference>
<dbReference type="CDD" id="cd00077">
    <property type="entry name" value="HDc"/>
    <property type="match status" value="1"/>
</dbReference>
<keyword evidence="1 8" id="KW-0812">Transmembrane</keyword>
<keyword evidence="13" id="KW-1185">Reference proteome</keyword>
<reference evidence="12 13" key="1">
    <citation type="journal article" date="2015" name="Genome Announc.">
        <title>Expanding the biotechnology potential of lactobacilli through comparative genomics of 213 strains and associated genera.</title>
        <authorList>
            <person name="Sun Z."/>
            <person name="Harris H.M."/>
            <person name="McCann A."/>
            <person name="Guo C."/>
            <person name="Argimon S."/>
            <person name="Zhang W."/>
            <person name="Yang X."/>
            <person name="Jeffery I.B."/>
            <person name="Cooney J.C."/>
            <person name="Kagawa T.F."/>
            <person name="Liu W."/>
            <person name="Song Y."/>
            <person name="Salvetti E."/>
            <person name="Wrobel A."/>
            <person name="Rasinkangas P."/>
            <person name="Parkhill J."/>
            <person name="Rea M.C."/>
            <person name="O'Sullivan O."/>
            <person name="Ritari J."/>
            <person name="Douillard F.P."/>
            <person name="Paul Ross R."/>
            <person name="Yang R."/>
            <person name="Briner A.E."/>
            <person name="Felis G.E."/>
            <person name="de Vos W.M."/>
            <person name="Barrangou R."/>
            <person name="Klaenhammer T.R."/>
            <person name="Caufield P.W."/>
            <person name="Cui Y."/>
            <person name="Zhang H."/>
            <person name="O'Toole P.W."/>
        </authorList>
    </citation>
    <scope>NUCLEOTIDE SEQUENCE [LARGE SCALE GENOMIC DNA]</scope>
    <source>
        <strain evidence="12 13">DSM 18001</strain>
    </source>
</reference>
<dbReference type="SUPFAM" id="SSF54791">
    <property type="entry name" value="Eukaryotic type KH-domain (KH-domain type I)"/>
    <property type="match status" value="1"/>
</dbReference>
<feature type="region of interest" description="Disordered" evidence="10">
    <location>
        <begin position="117"/>
        <end position="143"/>
    </location>
</feature>
<dbReference type="InterPro" id="IPR004088">
    <property type="entry name" value="KH_dom_type_1"/>
</dbReference>
<dbReference type="AlphaFoldDB" id="A0A0R2L796"/>
<dbReference type="GO" id="GO:0003723">
    <property type="term" value="F:RNA binding"/>
    <property type="evidence" value="ECO:0007669"/>
    <property type="project" value="UniProtKB-UniRule"/>
</dbReference>
<dbReference type="Gene3D" id="1.10.3210.10">
    <property type="entry name" value="Hypothetical protein af1432"/>
    <property type="match status" value="1"/>
</dbReference>
<dbReference type="InterPro" id="IPR003607">
    <property type="entry name" value="HD/PDEase_dom"/>
</dbReference>
<dbReference type="NCBIfam" id="TIGR00277">
    <property type="entry name" value="HDIG"/>
    <property type="match status" value="1"/>
</dbReference>
<evidence type="ECO:0000256" key="7">
    <source>
        <dbReference type="ARBA" id="ARBA00023136"/>
    </source>
</evidence>